<dbReference type="PhylomeDB" id="E9GLD0"/>
<dbReference type="AlphaFoldDB" id="E9GLD0"/>
<evidence type="ECO:0000313" key="2">
    <source>
        <dbReference type="Proteomes" id="UP000000305"/>
    </source>
</evidence>
<dbReference type="HOGENOM" id="CLU_974057_0_0_1"/>
<evidence type="ECO:0000313" key="1">
    <source>
        <dbReference type="EMBL" id="EFX79491.1"/>
    </source>
</evidence>
<dbReference type="InParanoid" id="E9GLD0"/>
<dbReference type="Proteomes" id="UP000000305">
    <property type="component" value="Unassembled WGS sequence"/>
</dbReference>
<gene>
    <name evidence="1" type="ORF">DAPPUDRAFT_319323</name>
</gene>
<proteinExistence type="predicted"/>
<reference evidence="1 2" key="1">
    <citation type="journal article" date="2011" name="Science">
        <title>The ecoresponsive genome of Daphnia pulex.</title>
        <authorList>
            <person name="Colbourne J.K."/>
            <person name="Pfrender M.E."/>
            <person name="Gilbert D."/>
            <person name="Thomas W.K."/>
            <person name="Tucker A."/>
            <person name="Oakley T.H."/>
            <person name="Tokishita S."/>
            <person name="Aerts A."/>
            <person name="Arnold G.J."/>
            <person name="Basu M.K."/>
            <person name="Bauer D.J."/>
            <person name="Caceres C.E."/>
            <person name="Carmel L."/>
            <person name="Casola C."/>
            <person name="Choi J.H."/>
            <person name="Detter J.C."/>
            <person name="Dong Q."/>
            <person name="Dusheyko S."/>
            <person name="Eads B.D."/>
            <person name="Frohlich T."/>
            <person name="Geiler-Samerotte K.A."/>
            <person name="Gerlach D."/>
            <person name="Hatcher P."/>
            <person name="Jogdeo S."/>
            <person name="Krijgsveld J."/>
            <person name="Kriventseva E.V."/>
            <person name="Kultz D."/>
            <person name="Laforsch C."/>
            <person name="Lindquist E."/>
            <person name="Lopez J."/>
            <person name="Manak J.R."/>
            <person name="Muller J."/>
            <person name="Pangilinan J."/>
            <person name="Patwardhan R.P."/>
            <person name="Pitluck S."/>
            <person name="Pritham E.J."/>
            <person name="Rechtsteiner A."/>
            <person name="Rho M."/>
            <person name="Rogozin I.B."/>
            <person name="Sakarya O."/>
            <person name="Salamov A."/>
            <person name="Schaack S."/>
            <person name="Shapiro H."/>
            <person name="Shiga Y."/>
            <person name="Skalitzky C."/>
            <person name="Smith Z."/>
            <person name="Souvorov A."/>
            <person name="Sung W."/>
            <person name="Tang Z."/>
            <person name="Tsuchiya D."/>
            <person name="Tu H."/>
            <person name="Vos H."/>
            <person name="Wang M."/>
            <person name="Wolf Y.I."/>
            <person name="Yamagata H."/>
            <person name="Yamada T."/>
            <person name="Ye Y."/>
            <person name="Shaw J.R."/>
            <person name="Andrews J."/>
            <person name="Crease T.J."/>
            <person name="Tang H."/>
            <person name="Lucas S.M."/>
            <person name="Robertson H.M."/>
            <person name="Bork P."/>
            <person name="Koonin E.V."/>
            <person name="Zdobnov E.M."/>
            <person name="Grigoriev I.V."/>
            <person name="Lynch M."/>
            <person name="Boore J.L."/>
        </authorList>
    </citation>
    <scope>NUCLEOTIDE SEQUENCE [LARGE SCALE GENOMIC DNA]</scope>
</reference>
<dbReference type="OrthoDB" id="6353334at2759"/>
<accession>E9GLD0</accession>
<dbReference type="EMBL" id="GL732551">
    <property type="protein sequence ID" value="EFX79491.1"/>
    <property type="molecule type" value="Genomic_DNA"/>
</dbReference>
<protein>
    <submittedName>
        <fullName evidence="1">Uncharacterized protein</fullName>
    </submittedName>
</protein>
<name>E9GLD0_DAPPU</name>
<keyword evidence="2" id="KW-1185">Reference proteome</keyword>
<sequence>MQSHLFRYLLGPIILSAFPDALFHQPPHLPRQGQFIPLLPYGSPLHVLFNNQPRYHEYAEDDAIHLRPSYFFVKTIRQMNDNQNDQQEETDVRSRNKNGMVNEYPDAQLRINSLQRFLFGGSNTNPFWKTATYTSVASLSVTSVQNCIPANLFAAGSSTNPCRRKRREIPQEDTLQFPIDPSKRQRLTVTALPSMELLMRNNHQPRTTIVSSKEEVIPNEDGKERQDLEKENRLFYKFVASTTAYSYVFSTFLITRTIRPTGNNFQTTHQFGILGVVDYPKLNQPP</sequence>
<dbReference type="KEGG" id="dpx:DAPPUDRAFT_319323"/>
<organism evidence="1 2">
    <name type="scientific">Daphnia pulex</name>
    <name type="common">Water flea</name>
    <dbReference type="NCBI Taxonomy" id="6669"/>
    <lineage>
        <taxon>Eukaryota</taxon>
        <taxon>Metazoa</taxon>
        <taxon>Ecdysozoa</taxon>
        <taxon>Arthropoda</taxon>
        <taxon>Crustacea</taxon>
        <taxon>Branchiopoda</taxon>
        <taxon>Diplostraca</taxon>
        <taxon>Cladocera</taxon>
        <taxon>Anomopoda</taxon>
        <taxon>Daphniidae</taxon>
        <taxon>Daphnia</taxon>
    </lineage>
</organism>